<keyword evidence="2" id="KW-1185">Reference proteome</keyword>
<organism evidence="1 2">
    <name type="scientific">Anaeramoeba ignava</name>
    <name type="common">Anaerobic marine amoeba</name>
    <dbReference type="NCBI Taxonomy" id="1746090"/>
    <lineage>
        <taxon>Eukaryota</taxon>
        <taxon>Metamonada</taxon>
        <taxon>Anaeramoebidae</taxon>
        <taxon>Anaeramoeba</taxon>
    </lineage>
</organism>
<gene>
    <name evidence="1" type="ORF">M0811_11632</name>
</gene>
<dbReference type="AlphaFoldDB" id="A0A9Q0R6Y2"/>
<evidence type="ECO:0000313" key="1">
    <source>
        <dbReference type="EMBL" id="KAJ5069459.1"/>
    </source>
</evidence>
<accession>A0A9Q0R6Y2</accession>
<name>A0A9Q0R6Y2_ANAIG</name>
<dbReference type="EMBL" id="JAPDFW010000104">
    <property type="protein sequence ID" value="KAJ5069459.1"/>
    <property type="molecule type" value="Genomic_DNA"/>
</dbReference>
<reference evidence="1" key="1">
    <citation type="submission" date="2022-10" db="EMBL/GenBank/DDBJ databases">
        <title>Novel sulphate-reducing endosymbionts in the free-living metamonad Anaeramoeba.</title>
        <authorList>
            <person name="Jerlstrom-Hultqvist J."/>
            <person name="Cepicka I."/>
            <person name="Gallot-Lavallee L."/>
            <person name="Salas-Leiva D."/>
            <person name="Curtis B.A."/>
            <person name="Zahonova K."/>
            <person name="Pipaliya S."/>
            <person name="Dacks J."/>
            <person name="Roger A.J."/>
        </authorList>
    </citation>
    <scope>NUCLEOTIDE SEQUENCE</scope>
    <source>
        <strain evidence="1">BMAN</strain>
    </source>
</reference>
<proteinExistence type="predicted"/>
<comment type="caution">
    <text evidence="1">The sequence shown here is derived from an EMBL/GenBank/DDBJ whole genome shotgun (WGS) entry which is preliminary data.</text>
</comment>
<protein>
    <submittedName>
        <fullName evidence="1">Uncharacterized protein</fullName>
    </submittedName>
</protein>
<evidence type="ECO:0000313" key="2">
    <source>
        <dbReference type="Proteomes" id="UP001149090"/>
    </source>
</evidence>
<sequence>MKDKYSHQIRIFFITKIKINKSISIQTFACFDKFNFEQKKMVSFDFNTFNIQEYHKVLQLYVNGCFVKNVKHLLSFIFNITFLKCIFGTLSRQKQPL</sequence>
<dbReference type="Proteomes" id="UP001149090">
    <property type="component" value="Unassembled WGS sequence"/>
</dbReference>